<feature type="region of interest" description="Disordered" evidence="10">
    <location>
        <begin position="113"/>
        <end position="155"/>
    </location>
</feature>
<evidence type="ECO:0000256" key="3">
    <source>
        <dbReference type="ARBA" id="ARBA00022448"/>
    </source>
</evidence>
<accession>A0A0D7BAQ1</accession>
<evidence type="ECO:0000256" key="8">
    <source>
        <dbReference type="PROSITE-ProRule" id="PRU00282"/>
    </source>
</evidence>
<evidence type="ECO:0000256" key="1">
    <source>
        <dbReference type="ARBA" id="ARBA00004141"/>
    </source>
</evidence>
<sequence>MTSQPPSLRDLYTDTTSAWAFVPDQPPQALVPNTPNVSTSSPSFQWTSRPSHNSIFDLSPDLTESGGLDFVELLRALAASAILQYTSSAIAMPWEVGKTLLQVQWVPRESHDYDLDTPAEEDDDAMSESSNENENESYFADPERTPKVQHPSPVDSHGHRILHDLEYVIPVGSANGVWGMIRRVGRFRGESWLALWKGLLTSCTMEVLAATFQPVLHNVLQAIIFPSTSVYQQPPLLLPVISHVITGFLVSPLDLVRTRLIVQSFLPQYRSYTGPIDALKQIARDEGGIKSMYFHSQLFIPTIIDVTLRPLVSLALPGLLASYLGVNISQDSSPIIWGLSELAGGCMGLLLTLPFETIRRRLQVQPRGKAQPINGCVQLRPRPYNGVVDTFWHILIEERSDLPIATRHARRRSSAGADKEIATEDSWLRHTGVGQLYRGLGMRLSASVIVFFLAIFTGSDAADSGWAEL</sequence>
<evidence type="ECO:0000256" key="10">
    <source>
        <dbReference type="SAM" id="MobiDB-lite"/>
    </source>
</evidence>
<keyword evidence="4 8" id="KW-0812">Transmembrane</keyword>
<name>A0A0D7BAQ1_9AGAR</name>
<keyword evidence="7 8" id="KW-0472">Membrane</keyword>
<feature type="compositionally biased region" description="Acidic residues" evidence="10">
    <location>
        <begin position="115"/>
        <end position="135"/>
    </location>
</feature>
<evidence type="ECO:0000256" key="9">
    <source>
        <dbReference type="RuleBase" id="RU000488"/>
    </source>
</evidence>
<evidence type="ECO:0000313" key="11">
    <source>
        <dbReference type="EMBL" id="KIY67607.1"/>
    </source>
</evidence>
<dbReference type="GO" id="GO:0016020">
    <property type="term" value="C:membrane"/>
    <property type="evidence" value="ECO:0007669"/>
    <property type="project" value="UniProtKB-SubCell"/>
</dbReference>
<dbReference type="PANTHER" id="PTHR45618">
    <property type="entry name" value="MITOCHONDRIAL DICARBOXYLATE CARRIER-RELATED"/>
    <property type="match status" value="1"/>
</dbReference>
<dbReference type="Proteomes" id="UP000054007">
    <property type="component" value="Unassembled WGS sequence"/>
</dbReference>
<evidence type="ECO:0000256" key="5">
    <source>
        <dbReference type="ARBA" id="ARBA00022737"/>
    </source>
</evidence>
<dbReference type="InterPro" id="IPR023395">
    <property type="entry name" value="MCP_dom_sf"/>
</dbReference>
<comment type="subcellular location">
    <subcellularLocation>
        <location evidence="1">Membrane</location>
        <topology evidence="1">Multi-pass membrane protein</topology>
    </subcellularLocation>
</comment>
<dbReference type="SUPFAM" id="SSF103506">
    <property type="entry name" value="Mitochondrial carrier"/>
    <property type="match status" value="1"/>
</dbReference>
<keyword evidence="6" id="KW-1133">Transmembrane helix</keyword>
<dbReference type="Pfam" id="PF00153">
    <property type="entry name" value="Mito_carr"/>
    <property type="match status" value="1"/>
</dbReference>
<dbReference type="PROSITE" id="PS50920">
    <property type="entry name" value="SOLCAR"/>
    <property type="match status" value="1"/>
</dbReference>
<organism evidence="11 12">
    <name type="scientific">Cylindrobasidium torrendii FP15055 ss-10</name>
    <dbReference type="NCBI Taxonomy" id="1314674"/>
    <lineage>
        <taxon>Eukaryota</taxon>
        <taxon>Fungi</taxon>
        <taxon>Dikarya</taxon>
        <taxon>Basidiomycota</taxon>
        <taxon>Agaricomycotina</taxon>
        <taxon>Agaricomycetes</taxon>
        <taxon>Agaricomycetidae</taxon>
        <taxon>Agaricales</taxon>
        <taxon>Marasmiineae</taxon>
        <taxon>Physalacriaceae</taxon>
        <taxon>Cylindrobasidium</taxon>
    </lineage>
</organism>
<proteinExistence type="inferred from homology"/>
<reference evidence="11 12" key="1">
    <citation type="journal article" date="2015" name="Fungal Genet. Biol.">
        <title>Evolution of novel wood decay mechanisms in Agaricales revealed by the genome sequences of Fistulina hepatica and Cylindrobasidium torrendii.</title>
        <authorList>
            <person name="Floudas D."/>
            <person name="Held B.W."/>
            <person name="Riley R."/>
            <person name="Nagy L.G."/>
            <person name="Koehler G."/>
            <person name="Ransdell A.S."/>
            <person name="Younus H."/>
            <person name="Chow J."/>
            <person name="Chiniquy J."/>
            <person name="Lipzen A."/>
            <person name="Tritt A."/>
            <person name="Sun H."/>
            <person name="Haridas S."/>
            <person name="LaButti K."/>
            <person name="Ohm R.A."/>
            <person name="Kues U."/>
            <person name="Blanchette R.A."/>
            <person name="Grigoriev I.V."/>
            <person name="Minto R.E."/>
            <person name="Hibbett D.S."/>
        </authorList>
    </citation>
    <scope>NUCLEOTIDE SEQUENCE [LARGE SCALE GENOMIC DNA]</scope>
    <source>
        <strain evidence="11 12">FP15055 ss-10</strain>
    </source>
</reference>
<evidence type="ECO:0000256" key="7">
    <source>
        <dbReference type="ARBA" id="ARBA00023136"/>
    </source>
</evidence>
<feature type="repeat" description="Solcar" evidence="8">
    <location>
        <begin position="234"/>
        <end position="319"/>
    </location>
</feature>
<evidence type="ECO:0000313" key="12">
    <source>
        <dbReference type="Proteomes" id="UP000054007"/>
    </source>
</evidence>
<dbReference type="InterPro" id="IPR050391">
    <property type="entry name" value="Mito_Metabolite_Transporter"/>
</dbReference>
<evidence type="ECO:0000256" key="4">
    <source>
        <dbReference type="ARBA" id="ARBA00022692"/>
    </source>
</evidence>
<evidence type="ECO:0000256" key="6">
    <source>
        <dbReference type="ARBA" id="ARBA00022989"/>
    </source>
</evidence>
<dbReference type="Gene3D" id="1.50.40.10">
    <property type="entry name" value="Mitochondrial carrier domain"/>
    <property type="match status" value="1"/>
</dbReference>
<keyword evidence="12" id="KW-1185">Reference proteome</keyword>
<dbReference type="STRING" id="1314674.A0A0D7BAQ1"/>
<dbReference type="EMBL" id="KN880522">
    <property type="protein sequence ID" value="KIY67607.1"/>
    <property type="molecule type" value="Genomic_DNA"/>
</dbReference>
<dbReference type="InterPro" id="IPR018108">
    <property type="entry name" value="MCP_transmembrane"/>
</dbReference>
<protein>
    <submittedName>
        <fullName evidence="11">Mitochondrial carrier</fullName>
    </submittedName>
</protein>
<dbReference type="AlphaFoldDB" id="A0A0D7BAQ1"/>
<dbReference type="OrthoDB" id="77989at2759"/>
<keyword evidence="5" id="KW-0677">Repeat</keyword>
<keyword evidence="3 9" id="KW-0813">Transport</keyword>
<evidence type="ECO:0000256" key="2">
    <source>
        <dbReference type="ARBA" id="ARBA00006375"/>
    </source>
</evidence>
<gene>
    <name evidence="11" type="ORF">CYLTODRAFT_436944</name>
</gene>
<comment type="similarity">
    <text evidence="2 9">Belongs to the mitochondrial carrier (TC 2.A.29) family.</text>
</comment>